<gene>
    <name evidence="6" type="ORF">CSX00_07115</name>
</gene>
<dbReference type="InterPro" id="IPR011006">
    <property type="entry name" value="CheY-like_superfamily"/>
</dbReference>
<protein>
    <recommendedName>
        <fullName evidence="1">Stage 0 sporulation protein A homolog</fullName>
    </recommendedName>
</protein>
<feature type="domain" description="HTH LytTR-type" evidence="5">
    <location>
        <begin position="147"/>
        <end position="215"/>
    </location>
</feature>
<evidence type="ECO:0000256" key="3">
    <source>
        <dbReference type="PROSITE-ProRule" id="PRU00169"/>
    </source>
</evidence>
<dbReference type="Proteomes" id="UP000224317">
    <property type="component" value="Unassembled WGS sequence"/>
</dbReference>
<evidence type="ECO:0000313" key="6">
    <source>
        <dbReference type="EMBL" id="PHU40335.1"/>
    </source>
</evidence>
<comment type="caution">
    <text evidence="6">The sequence shown here is derived from an EMBL/GenBank/DDBJ whole genome shotgun (WGS) entry which is preliminary data.</text>
</comment>
<organism evidence="6 7">
    <name type="scientific">Pseudobutyrivibrio ruminis</name>
    <dbReference type="NCBI Taxonomy" id="46206"/>
    <lineage>
        <taxon>Bacteria</taxon>
        <taxon>Bacillati</taxon>
        <taxon>Bacillota</taxon>
        <taxon>Clostridia</taxon>
        <taxon>Lachnospirales</taxon>
        <taxon>Lachnospiraceae</taxon>
        <taxon>Pseudobutyrivibrio</taxon>
    </lineage>
</organism>
<dbReference type="SMART" id="SM00448">
    <property type="entry name" value="REC"/>
    <property type="match status" value="1"/>
</dbReference>
<dbReference type="Pfam" id="PF04397">
    <property type="entry name" value="LytTR"/>
    <property type="match status" value="1"/>
</dbReference>
<keyword evidence="7" id="KW-1185">Reference proteome</keyword>
<evidence type="ECO:0000313" key="7">
    <source>
        <dbReference type="Proteomes" id="UP000224317"/>
    </source>
</evidence>
<feature type="modified residue" description="4-aspartylphosphate" evidence="3">
    <location>
        <position position="56"/>
    </location>
</feature>
<dbReference type="EMBL" id="PDYH01000022">
    <property type="protein sequence ID" value="PHU40335.1"/>
    <property type="molecule type" value="Genomic_DNA"/>
</dbReference>
<dbReference type="SUPFAM" id="SSF52172">
    <property type="entry name" value="CheY-like"/>
    <property type="match status" value="1"/>
</dbReference>
<dbReference type="PROSITE" id="PS50110">
    <property type="entry name" value="RESPONSE_REGULATORY"/>
    <property type="match status" value="1"/>
</dbReference>
<dbReference type="PANTHER" id="PTHR37299:SF1">
    <property type="entry name" value="STAGE 0 SPORULATION PROTEIN A HOMOLOG"/>
    <property type="match status" value="1"/>
</dbReference>
<dbReference type="Gene3D" id="2.40.50.1020">
    <property type="entry name" value="LytTr DNA-binding domain"/>
    <property type="match status" value="1"/>
</dbReference>
<name>A0A2G3EB03_9FIRM</name>
<dbReference type="GO" id="GO:0000156">
    <property type="term" value="F:phosphorelay response regulator activity"/>
    <property type="evidence" value="ECO:0007669"/>
    <property type="project" value="InterPro"/>
</dbReference>
<dbReference type="InterPro" id="IPR007492">
    <property type="entry name" value="LytTR_DNA-bd_dom"/>
</dbReference>
<dbReference type="PROSITE" id="PS50930">
    <property type="entry name" value="HTH_LYTTR"/>
    <property type="match status" value="1"/>
</dbReference>
<sequence>MVVGICDDEIIVRESLEKYVSELLGTAKCVQFSSGDEILHYYLCPDKPEIDILLLDLAMAETDGMVVAETIQAKIKEKEQSVRITKPLIIFVTGIQDRMAEAFNVNAFDYIVKPINKDKFKNTVLSAAEEIKRIDLLPNSCREENHITIKNGGTTFSLNEEDIVCIESVGRKVVIHALGRKIEIYGKIGEWEQNLGDTFFRVHKSYLVNMKHVKKYTRGDITMASGQQALLSKYRYNDFVQSYMNYIADRES</sequence>
<proteinExistence type="predicted"/>
<dbReference type="AlphaFoldDB" id="A0A2G3EB03"/>
<keyword evidence="3" id="KW-0597">Phosphoprotein</keyword>
<dbReference type="RefSeq" id="WP_099413284.1">
    <property type="nucleotide sequence ID" value="NZ_PDYH01000022.1"/>
</dbReference>
<dbReference type="GO" id="GO:0003677">
    <property type="term" value="F:DNA binding"/>
    <property type="evidence" value="ECO:0007669"/>
    <property type="project" value="InterPro"/>
</dbReference>
<evidence type="ECO:0000259" key="4">
    <source>
        <dbReference type="PROSITE" id="PS50110"/>
    </source>
</evidence>
<dbReference type="Gene3D" id="3.40.50.2300">
    <property type="match status" value="1"/>
</dbReference>
<dbReference type="Pfam" id="PF00072">
    <property type="entry name" value="Response_reg"/>
    <property type="match status" value="1"/>
</dbReference>
<feature type="domain" description="Response regulatory" evidence="4">
    <location>
        <begin position="2"/>
        <end position="128"/>
    </location>
</feature>
<dbReference type="InterPro" id="IPR046947">
    <property type="entry name" value="LytR-like"/>
</dbReference>
<comment type="function">
    <text evidence="2">May play the central regulatory role in sporulation. It may be an element of the effector pathway responsible for the activation of sporulation genes in response to nutritional stress. Spo0A may act in concert with spo0H (a sigma factor) to control the expression of some genes that are critical to the sporulation process.</text>
</comment>
<evidence type="ECO:0000256" key="1">
    <source>
        <dbReference type="ARBA" id="ARBA00018672"/>
    </source>
</evidence>
<dbReference type="SMART" id="SM00850">
    <property type="entry name" value="LytTR"/>
    <property type="match status" value="1"/>
</dbReference>
<dbReference type="InterPro" id="IPR001789">
    <property type="entry name" value="Sig_transdc_resp-reg_receiver"/>
</dbReference>
<evidence type="ECO:0000259" key="5">
    <source>
        <dbReference type="PROSITE" id="PS50930"/>
    </source>
</evidence>
<evidence type="ECO:0000256" key="2">
    <source>
        <dbReference type="ARBA" id="ARBA00024867"/>
    </source>
</evidence>
<dbReference type="PANTHER" id="PTHR37299">
    <property type="entry name" value="TRANSCRIPTIONAL REGULATOR-RELATED"/>
    <property type="match status" value="1"/>
</dbReference>
<accession>A0A2G3EB03</accession>
<reference evidence="6" key="1">
    <citation type="submission" date="2017-10" db="EMBL/GenBank/DDBJ databases">
        <title>Resolving the taxonomy of Roseburia spp., Eubacterium rectale and Agathobacter spp. through phylogenomic analysis.</title>
        <authorList>
            <person name="Sheridan P.O."/>
            <person name="Walker A.W."/>
            <person name="Duncan S.H."/>
            <person name="Scott K.P."/>
            <person name="Toole P.W.O."/>
            <person name="Luis P."/>
            <person name="Flint H.J."/>
        </authorList>
    </citation>
    <scope>NUCLEOTIDE SEQUENCE [LARGE SCALE GENOMIC DNA]</scope>
    <source>
        <strain evidence="6">JK10</strain>
    </source>
</reference>